<evidence type="ECO:0000313" key="1">
    <source>
        <dbReference type="EMBL" id="SEN67359.1"/>
    </source>
</evidence>
<accession>A0A1H8IGF2</accession>
<proteinExistence type="predicted"/>
<dbReference type="EMBL" id="FOCO01000020">
    <property type="protein sequence ID" value="SEN67359.1"/>
    <property type="molecule type" value="Genomic_DNA"/>
</dbReference>
<name>A0A1H8IGF2_9RHOB</name>
<dbReference type="Proteomes" id="UP000183002">
    <property type="component" value="Unassembled WGS sequence"/>
</dbReference>
<reference evidence="1 2" key="1">
    <citation type="submission" date="2016-10" db="EMBL/GenBank/DDBJ databases">
        <authorList>
            <person name="de Groot N.N."/>
        </authorList>
    </citation>
    <scope>NUCLEOTIDE SEQUENCE [LARGE SCALE GENOMIC DNA]</scope>
    <source>
        <strain evidence="1 2">CGMCC 1.10836</strain>
    </source>
</reference>
<sequence length="66" mass="7052">MAWDFSNIDADEVLSVVEADENLGYCLSCGGDAHGCEPDMRKGHCEHCGDLEVYGAQELLLMGACG</sequence>
<dbReference type="OrthoDB" id="8453098at2"/>
<dbReference type="AlphaFoldDB" id="A0A1H8IGF2"/>
<dbReference type="RefSeq" id="WP_050519938.1">
    <property type="nucleotide sequence ID" value="NZ_LGHU01000070.1"/>
</dbReference>
<dbReference type="STRING" id="1077947.SAMN05216227_102028"/>
<organism evidence="1 2">
    <name type="scientific">Pseudorhodobacter antarcticus</name>
    <dbReference type="NCBI Taxonomy" id="1077947"/>
    <lineage>
        <taxon>Bacteria</taxon>
        <taxon>Pseudomonadati</taxon>
        <taxon>Pseudomonadota</taxon>
        <taxon>Alphaproteobacteria</taxon>
        <taxon>Rhodobacterales</taxon>
        <taxon>Paracoccaceae</taxon>
        <taxon>Pseudorhodobacter</taxon>
    </lineage>
</organism>
<gene>
    <name evidence="1" type="ORF">SAMN05216227_102028</name>
</gene>
<evidence type="ECO:0000313" key="2">
    <source>
        <dbReference type="Proteomes" id="UP000183002"/>
    </source>
</evidence>
<keyword evidence="2" id="KW-1185">Reference proteome</keyword>
<protein>
    <submittedName>
        <fullName evidence="1">Uncharacterized protein</fullName>
    </submittedName>
</protein>